<protein>
    <submittedName>
        <fullName evidence="2">Sulfurtransferase TusA family protein</fullName>
    </submittedName>
</protein>
<dbReference type="Gene3D" id="3.30.110.40">
    <property type="entry name" value="TusA-like domain"/>
    <property type="match status" value="1"/>
</dbReference>
<name>A0ABY5Y057_9BACT</name>
<evidence type="ECO:0000313" key="3">
    <source>
        <dbReference type="Proteomes" id="UP001058120"/>
    </source>
</evidence>
<dbReference type="Pfam" id="PF01206">
    <property type="entry name" value="TusA"/>
    <property type="match status" value="1"/>
</dbReference>
<sequence length="77" mass="8835">MEKTRENTIDTCGLSCPQPALEVLNFIQQNGADTFSVLTDSVTSRENIIRTAQKHHYRLENEEKELMITVLHFSRNA</sequence>
<accession>A0ABY5Y057</accession>
<dbReference type="InterPro" id="IPR036868">
    <property type="entry name" value="TusA-like_sf"/>
</dbReference>
<organism evidence="2 3">
    <name type="scientific">Taurinivorans muris</name>
    <dbReference type="NCBI Taxonomy" id="2787751"/>
    <lineage>
        <taxon>Bacteria</taxon>
        <taxon>Pseudomonadati</taxon>
        <taxon>Thermodesulfobacteriota</taxon>
        <taxon>Desulfovibrionia</taxon>
        <taxon>Desulfovibrionales</taxon>
        <taxon>Desulfovibrionaceae</taxon>
        <taxon>Taurinivorans</taxon>
    </lineage>
</organism>
<dbReference type="SUPFAM" id="SSF64307">
    <property type="entry name" value="SirA-like"/>
    <property type="match status" value="1"/>
</dbReference>
<evidence type="ECO:0000313" key="2">
    <source>
        <dbReference type="EMBL" id="UWX05122.1"/>
    </source>
</evidence>
<gene>
    <name evidence="2" type="ORF">JBF11_06495</name>
</gene>
<dbReference type="RefSeq" id="WP_334314686.1">
    <property type="nucleotide sequence ID" value="NZ_CP065938.1"/>
</dbReference>
<dbReference type="EMBL" id="CP065938">
    <property type="protein sequence ID" value="UWX05122.1"/>
    <property type="molecule type" value="Genomic_DNA"/>
</dbReference>
<dbReference type="Proteomes" id="UP001058120">
    <property type="component" value="Chromosome"/>
</dbReference>
<evidence type="ECO:0000259" key="1">
    <source>
        <dbReference type="Pfam" id="PF01206"/>
    </source>
</evidence>
<reference evidence="2" key="1">
    <citation type="submission" date="2020-12" db="EMBL/GenBank/DDBJ databases">
        <title>Taurinivorans muris gen. nov., sp. nov., fundamental and realized metabolic niche of a ubiquitous sulfidogenic bacterium in the murine intestine.</title>
        <authorList>
            <person name="Ye H."/>
            <person name="Hanson B.T."/>
            <person name="Loy A."/>
        </authorList>
    </citation>
    <scope>NUCLEOTIDE SEQUENCE</scope>
    <source>
        <strain evidence="2">LT0009</strain>
    </source>
</reference>
<proteinExistence type="predicted"/>
<keyword evidence="3" id="KW-1185">Reference proteome</keyword>
<feature type="domain" description="UPF0033" evidence="1">
    <location>
        <begin position="8"/>
        <end position="64"/>
    </location>
</feature>
<dbReference type="InterPro" id="IPR001455">
    <property type="entry name" value="TusA-like"/>
</dbReference>